<feature type="transmembrane region" description="Helical" evidence="3">
    <location>
        <begin position="206"/>
        <end position="227"/>
    </location>
</feature>
<feature type="region of interest" description="Disordered" evidence="2">
    <location>
        <begin position="162"/>
        <end position="182"/>
    </location>
</feature>
<dbReference type="EMBL" id="CAJNJA010019159">
    <property type="protein sequence ID" value="CAE7440041.1"/>
    <property type="molecule type" value="Genomic_DNA"/>
</dbReference>
<dbReference type="SUPFAM" id="SSF52343">
    <property type="entry name" value="Ferredoxin reductase-like, C-terminal NADP-linked domain"/>
    <property type="match status" value="1"/>
</dbReference>
<dbReference type="Gene3D" id="3.40.50.80">
    <property type="entry name" value="Nucleotide-binding domain of ferredoxin-NADP reductase (FNR) module"/>
    <property type="match status" value="1"/>
</dbReference>
<comment type="caution">
    <text evidence="5">The sequence shown here is derived from an EMBL/GenBank/DDBJ whole genome shotgun (WGS) entry which is preliminary data.</text>
</comment>
<sequence>LLDASASPDEAKELVRRFAYLGQSPDLCDVEENNQNSIQNCKQLNGAPAYFDGGLVEMKTLGSHKVVSTRNNDFSNRSHKATILVVPRSWSWQEVLLLVAGLAAAMGLLAYLSLAVYALKHPKSWLFSRRYRPRVLRYLVGQQRLQDQIQKRKEWKLQEQQRWKNLDGPGPNEPEEALADAEAPRSKPSRCYRCLLAIGLGEGQRLVMICLILLNVASFAWGFFLHLGLGFEATVAYPMAKGAGFALDLDLALLLLPTLKSLQTALRGKGGKAREWMPLDDPISFHIAVATLIAVNSCIHVGSHVIHIAQIAGSPVLQSDPLEAWRLSEEERLSGSSVVELLLSRSNFTGIFISALMCILYAGTPTTSLLHPLPPVPIFGALRELSRHPDTAEEQRRVDTELSLQCLARRCGGFRLFQRAHSLWPVIYLLLLVHGNSRFVVWMFFPFLFVAVDRLLLWQRQRYPAVLSSARLLLFDVMHLTFEIPESFKYQAGQYVMLHWKGEWHPFTLTSAPEALPQERRLTLHIRASPQLDWCSALRRHLLAEAPHAAAGGTDLAKEPAPGTEVCYERLQLPNGKVCCKAQPTARTTLKGTGSSQEVSFDLPRVEGAVDAGHSAGRERVDSEDSEALMQTQKAPAGTVELQLQGPFGAPAQRVWEFRTVMVVGAGIGVTPFVSILRSVQMRMQQQLLFSAASRGPRRPAERALRAHP</sequence>
<dbReference type="Proteomes" id="UP000601435">
    <property type="component" value="Unassembled WGS sequence"/>
</dbReference>
<evidence type="ECO:0000256" key="1">
    <source>
        <dbReference type="ARBA" id="ARBA00023002"/>
    </source>
</evidence>
<dbReference type="AlphaFoldDB" id="A0A812RHN4"/>
<keyword evidence="3" id="KW-1133">Transmembrane helix</keyword>
<feature type="domain" description="FAD-binding FR-type" evidence="4">
    <location>
        <begin position="460"/>
        <end position="581"/>
    </location>
</feature>
<name>A0A812RHN4_9DINO</name>
<dbReference type="OrthoDB" id="422516at2759"/>
<dbReference type="InterPro" id="IPR017927">
    <property type="entry name" value="FAD-bd_FR_type"/>
</dbReference>
<organism evidence="5 6">
    <name type="scientific">Symbiodinium necroappetens</name>
    <dbReference type="NCBI Taxonomy" id="1628268"/>
    <lineage>
        <taxon>Eukaryota</taxon>
        <taxon>Sar</taxon>
        <taxon>Alveolata</taxon>
        <taxon>Dinophyceae</taxon>
        <taxon>Suessiales</taxon>
        <taxon>Symbiodiniaceae</taxon>
        <taxon>Symbiodinium</taxon>
    </lineage>
</organism>
<feature type="non-terminal residue" evidence="5">
    <location>
        <position position="709"/>
    </location>
</feature>
<protein>
    <submittedName>
        <fullName evidence="5">RBOHE protein</fullName>
    </submittedName>
</protein>
<evidence type="ECO:0000256" key="2">
    <source>
        <dbReference type="SAM" id="MobiDB-lite"/>
    </source>
</evidence>
<dbReference type="SUPFAM" id="SSF63380">
    <property type="entry name" value="Riboflavin synthase domain-like"/>
    <property type="match status" value="1"/>
</dbReference>
<reference evidence="5" key="1">
    <citation type="submission" date="2021-02" db="EMBL/GenBank/DDBJ databases">
        <authorList>
            <person name="Dougan E. K."/>
            <person name="Rhodes N."/>
            <person name="Thang M."/>
            <person name="Chan C."/>
        </authorList>
    </citation>
    <scope>NUCLEOTIDE SEQUENCE</scope>
</reference>
<evidence type="ECO:0000256" key="3">
    <source>
        <dbReference type="SAM" id="Phobius"/>
    </source>
</evidence>
<keyword evidence="1" id="KW-0560">Oxidoreductase</keyword>
<dbReference type="PANTHER" id="PTHR11972">
    <property type="entry name" value="NADPH OXIDASE"/>
    <property type="match status" value="1"/>
</dbReference>
<keyword evidence="6" id="KW-1185">Reference proteome</keyword>
<proteinExistence type="predicted"/>
<gene>
    <name evidence="5" type="primary">RBOHE</name>
    <name evidence="5" type="ORF">SNEC2469_LOCUS12099</name>
</gene>
<dbReference type="InterPro" id="IPR013112">
    <property type="entry name" value="FAD-bd_8"/>
</dbReference>
<evidence type="ECO:0000313" key="6">
    <source>
        <dbReference type="Proteomes" id="UP000601435"/>
    </source>
</evidence>
<evidence type="ECO:0000259" key="4">
    <source>
        <dbReference type="PROSITE" id="PS51384"/>
    </source>
</evidence>
<dbReference type="InterPro" id="IPR017938">
    <property type="entry name" value="Riboflavin_synthase-like_b-brl"/>
</dbReference>
<dbReference type="InterPro" id="IPR039261">
    <property type="entry name" value="FNR_nucleotide-bd"/>
</dbReference>
<dbReference type="Pfam" id="PF08022">
    <property type="entry name" value="FAD_binding_8"/>
    <property type="match status" value="1"/>
</dbReference>
<dbReference type="GO" id="GO:0016491">
    <property type="term" value="F:oxidoreductase activity"/>
    <property type="evidence" value="ECO:0007669"/>
    <property type="project" value="UniProtKB-KW"/>
</dbReference>
<dbReference type="PROSITE" id="PS51384">
    <property type="entry name" value="FAD_FR"/>
    <property type="match status" value="1"/>
</dbReference>
<dbReference type="PANTHER" id="PTHR11972:SF153">
    <property type="entry name" value="SUPEROXIDE-GENERATING NADPH OXIDASE HEAVY CHAIN SUBUNIT A"/>
    <property type="match status" value="1"/>
</dbReference>
<dbReference type="InterPro" id="IPR050369">
    <property type="entry name" value="RBOH/FRE"/>
</dbReference>
<dbReference type="GO" id="GO:0005886">
    <property type="term" value="C:plasma membrane"/>
    <property type="evidence" value="ECO:0007669"/>
    <property type="project" value="TreeGrafter"/>
</dbReference>
<keyword evidence="3" id="KW-0472">Membrane</keyword>
<dbReference type="Gene3D" id="2.40.30.10">
    <property type="entry name" value="Translation factors"/>
    <property type="match status" value="1"/>
</dbReference>
<accession>A0A812RHN4</accession>
<keyword evidence="3" id="KW-0812">Transmembrane</keyword>
<feature type="transmembrane region" description="Helical" evidence="3">
    <location>
        <begin position="95"/>
        <end position="119"/>
    </location>
</feature>
<evidence type="ECO:0000313" key="5">
    <source>
        <dbReference type="EMBL" id="CAE7440041.1"/>
    </source>
</evidence>